<reference evidence="1 2" key="1">
    <citation type="journal article" date="2007" name="Nature">
        <title>Evolution of genes and genomes on the Drosophila phylogeny.</title>
        <authorList>
            <consortium name="Drosophila 12 Genomes Consortium"/>
            <person name="Clark A.G."/>
            <person name="Eisen M.B."/>
            <person name="Smith D.R."/>
            <person name="Bergman C.M."/>
            <person name="Oliver B."/>
            <person name="Markow T.A."/>
            <person name="Kaufman T.C."/>
            <person name="Kellis M."/>
            <person name="Gelbart W."/>
            <person name="Iyer V.N."/>
            <person name="Pollard D.A."/>
            <person name="Sackton T.B."/>
            <person name="Larracuente A.M."/>
            <person name="Singh N.D."/>
            <person name="Abad J.P."/>
            <person name="Abt D.N."/>
            <person name="Adryan B."/>
            <person name="Aguade M."/>
            <person name="Akashi H."/>
            <person name="Anderson W.W."/>
            <person name="Aquadro C.F."/>
            <person name="Ardell D.H."/>
            <person name="Arguello R."/>
            <person name="Artieri C.G."/>
            <person name="Barbash D.A."/>
            <person name="Barker D."/>
            <person name="Barsanti P."/>
            <person name="Batterham P."/>
            <person name="Batzoglou S."/>
            <person name="Begun D."/>
            <person name="Bhutkar A."/>
            <person name="Blanco E."/>
            <person name="Bosak S.A."/>
            <person name="Bradley R.K."/>
            <person name="Brand A.D."/>
            <person name="Brent M.R."/>
            <person name="Brooks A.N."/>
            <person name="Brown R.H."/>
            <person name="Butlin R.K."/>
            <person name="Caggese C."/>
            <person name="Calvi B.R."/>
            <person name="Bernardo de Carvalho A."/>
            <person name="Caspi A."/>
            <person name="Castrezana S."/>
            <person name="Celniker S.E."/>
            <person name="Chang J.L."/>
            <person name="Chapple C."/>
            <person name="Chatterji S."/>
            <person name="Chinwalla A."/>
            <person name="Civetta A."/>
            <person name="Clifton S.W."/>
            <person name="Comeron J.M."/>
            <person name="Costello J.C."/>
            <person name="Coyne J.A."/>
            <person name="Daub J."/>
            <person name="David R.G."/>
            <person name="Delcher A.L."/>
            <person name="Delehaunty K."/>
            <person name="Do C.B."/>
            <person name="Ebling H."/>
            <person name="Edwards K."/>
            <person name="Eickbush T."/>
            <person name="Evans J.D."/>
            <person name="Filipski A."/>
            <person name="Findeiss S."/>
            <person name="Freyhult E."/>
            <person name="Fulton L."/>
            <person name="Fulton R."/>
            <person name="Garcia A.C."/>
            <person name="Gardiner A."/>
            <person name="Garfield D.A."/>
            <person name="Garvin B.E."/>
            <person name="Gibson G."/>
            <person name="Gilbert D."/>
            <person name="Gnerre S."/>
            <person name="Godfrey J."/>
            <person name="Good R."/>
            <person name="Gotea V."/>
            <person name="Gravely B."/>
            <person name="Greenberg A.J."/>
            <person name="Griffiths-Jones S."/>
            <person name="Gross S."/>
            <person name="Guigo R."/>
            <person name="Gustafson E.A."/>
            <person name="Haerty W."/>
            <person name="Hahn M.W."/>
            <person name="Halligan D.L."/>
            <person name="Halpern A.L."/>
            <person name="Halter G.M."/>
            <person name="Han M.V."/>
            <person name="Heger A."/>
            <person name="Hillier L."/>
            <person name="Hinrichs A.S."/>
            <person name="Holmes I."/>
            <person name="Hoskins R.A."/>
            <person name="Hubisz M.J."/>
            <person name="Hultmark D."/>
            <person name="Huntley M.A."/>
            <person name="Jaffe D.B."/>
            <person name="Jagadeeshan S."/>
            <person name="Jeck W.R."/>
            <person name="Johnson J."/>
            <person name="Jones C.D."/>
            <person name="Jordan W.C."/>
            <person name="Karpen G.H."/>
            <person name="Kataoka E."/>
            <person name="Keightley P.D."/>
            <person name="Kheradpour P."/>
            <person name="Kirkness E.F."/>
            <person name="Koerich L.B."/>
            <person name="Kristiansen K."/>
            <person name="Kudrna D."/>
            <person name="Kulathinal R.J."/>
            <person name="Kumar S."/>
            <person name="Kwok R."/>
            <person name="Lander E."/>
            <person name="Langley C.H."/>
            <person name="Lapoint R."/>
            <person name="Lazzaro B.P."/>
            <person name="Lee S.J."/>
            <person name="Levesque L."/>
            <person name="Li R."/>
            <person name="Lin C.F."/>
            <person name="Lin M.F."/>
            <person name="Lindblad-Toh K."/>
            <person name="Llopart A."/>
            <person name="Long M."/>
            <person name="Low L."/>
            <person name="Lozovsky E."/>
            <person name="Lu J."/>
            <person name="Luo M."/>
            <person name="Machado C.A."/>
            <person name="Makalowski W."/>
            <person name="Marzo M."/>
            <person name="Matsuda M."/>
            <person name="Matzkin L."/>
            <person name="McAllister B."/>
            <person name="McBride C.S."/>
            <person name="McKernan B."/>
            <person name="McKernan K."/>
            <person name="Mendez-Lago M."/>
            <person name="Minx P."/>
            <person name="Mollenhauer M.U."/>
            <person name="Montooth K."/>
            <person name="Mount S.M."/>
            <person name="Mu X."/>
            <person name="Myers E."/>
            <person name="Negre B."/>
            <person name="Newfeld S."/>
            <person name="Nielsen R."/>
            <person name="Noor M.A."/>
            <person name="O'Grady P."/>
            <person name="Pachter L."/>
            <person name="Papaceit M."/>
            <person name="Parisi M.J."/>
            <person name="Parisi M."/>
            <person name="Parts L."/>
            <person name="Pedersen J.S."/>
            <person name="Pesole G."/>
            <person name="Phillippy A.M."/>
            <person name="Ponting C.P."/>
            <person name="Pop M."/>
            <person name="Porcelli D."/>
            <person name="Powell J.R."/>
            <person name="Prohaska S."/>
            <person name="Pruitt K."/>
            <person name="Puig M."/>
            <person name="Quesneville H."/>
            <person name="Ram K.R."/>
            <person name="Rand D."/>
            <person name="Rasmussen M.D."/>
            <person name="Reed L.K."/>
            <person name="Reenan R."/>
            <person name="Reily A."/>
            <person name="Remington K.A."/>
            <person name="Rieger T.T."/>
            <person name="Ritchie M.G."/>
            <person name="Robin C."/>
            <person name="Rogers Y.H."/>
            <person name="Rohde C."/>
            <person name="Rozas J."/>
            <person name="Rubenfield M.J."/>
            <person name="Ruiz A."/>
            <person name="Russo S."/>
            <person name="Salzberg S.L."/>
            <person name="Sanchez-Gracia A."/>
            <person name="Saranga D.J."/>
            <person name="Sato H."/>
            <person name="Schaeffer S.W."/>
            <person name="Schatz M.C."/>
            <person name="Schlenke T."/>
            <person name="Schwartz R."/>
            <person name="Segarra C."/>
            <person name="Singh R.S."/>
            <person name="Sirot L."/>
            <person name="Sirota M."/>
            <person name="Sisneros N.B."/>
            <person name="Smith C.D."/>
            <person name="Smith T.F."/>
            <person name="Spieth J."/>
            <person name="Stage D.E."/>
            <person name="Stark A."/>
            <person name="Stephan W."/>
            <person name="Strausberg R.L."/>
            <person name="Strempel S."/>
            <person name="Sturgill D."/>
            <person name="Sutton G."/>
            <person name="Sutton G.G."/>
            <person name="Tao W."/>
            <person name="Teichmann S."/>
            <person name="Tobari Y.N."/>
            <person name="Tomimura Y."/>
            <person name="Tsolas J.M."/>
            <person name="Valente V.L."/>
            <person name="Venter E."/>
            <person name="Venter J.C."/>
            <person name="Vicario S."/>
            <person name="Vieira F.G."/>
            <person name="Vilella A.J."/>
            <person name="Villasante A."/>
            <person name="Walenz B."/>
            <person name="Wang J."/>
            <person name="Wasserman M."/>
            <person name="Watts T."/>
            <person name="Wilson D."/>
            <person name="Wilson R.K."/>
            <person name="Wing R.A."/>
            <person name="Wolfner M.F."/>
            <person name="Wong A."/>
            <person name="Wong G.K."/>
            <person name="Wu C.I."/>
            <person name="Wu G."/>
            <person name="Yamamoto D."/>
            <person name="Yang H.P."/>
            <person name="Yang S.P."/>
            <person name="Yorke J.A."/>
            <person name="Yoshida K."/>
            <person name="Zdobnov E."/>
            <person name="Zhang P."/>
            <person name="Zhang Y."/>
            <person name="Zimin A.V."/>
            <person name="Baldwin J."/>
            <person name="Abdouelleil A."/>
            <person name="Abdulkadir J."/>
            <person name="Abebe A."/>
            <person name="Abera B."/>
            <person name="Abreu J."/>
            <person name="Acer S.C."/>
            <person name="Aftuck L."/>
            <person name="Alexander A."/>
            <person name="An P."/>
            <person name="Anderson E."/>
            <person name="Anderson S."/>
            <person name="Arachi H."/>
            <person name="Azer M."/>
            <person name="Bachantsang P."/>
            <person name="Barry A."/>
            <person name="Bayul T."/>
            <person name="Berlin A."/>
            <person name="Bessette D."/>
            <person name="Bloom T."/>
            <person name="Blye J."/>
            <person name="Boguslavskiy L."/>
            <person name="Bonnet C."/>
            <person name="Boukhgalter B."/>
            <person name="Bourzgui I."/>
            <person name="Brown A."/>
            <person name="Cahill P."/>
            <person name="Channer S."/>
            <person name="Cheshatsang Y."/>
            <person name="Chuda L."/>
            <person name="Citroen M."/>
            <person name="Collymore A."/>
            <person name="Cooke P."/>
            <person name="Costello M."/>
            <person name="D'Aco K."/>
            <person name="Daza R."/>
            <person name="De Haan G."/>
            <person name="DeGray S."/>
            <person name="DeMaso C."/>
            <person name="Dhargay N."/>
            <person name="Dooley K."/>
            <person name="Dooley E."/>
            <person name="Doricent M."/>
            <person name="Dorje P."/>
            <person name="Dorjee K."/>
            <person name="Dupes A."/>
            <person name="Elong R."/>
            <person name="Falk J."/>
            <person name="Farina A."/>
            <person name="Faro S."/>
            <person name="Ferguson D."/>
            <person name="Fisher S."/>
            <person name="Foley C.D."/>
            <person name="Franke A."/>
            <person name="Friedrich D."/>
            <person name="Gadbois L."/>
            <person name="Gearin G."/>
            <person name="Gearin C.R."/>
            <person name="Giannoukos G."/>
            <person name="Goode T."/>
            <person name="Graham J."/>
            <person name="Grandbois E."/>
            <person name="Grewal S."/>
            <person name="Gyaltsen K."/>
            <person name="Hafez N."/>
            <person name="Hagos B."/>
            <person name="Hall J."/>
            <person name="Henson C."/>
            <person name="Hollinger A."/>
            <person name="Honan T."/>
            <person name="Huard M.D."/>
            <person name="Hughes L."/>
            <person name="Hurhula B."/>
            <person name="Husby M.E."/>
            <person name="Kamat A."/>
            <person name="Kanga B."/>
            <person name="Kashin S."/>
            <person name="Khazanovich D."/>
            <person name="Kisner P."/>
            <person name="Lance K."/>
            <person name="Lara M."/>
            <person name="Lee W."/>
            <person name="Lennon N."/>
            <person name="Letendre F."/>
            <person name="LeVine R."/>
            <person name="Lipovsky A."/>
            <person name="Liu X."/>
            <person name="Liu J."/>
            <person name="Liu S."/>
            <person name="Lokyitsang T."/>
            <person name="Lokyitsang Y."/>
            <person name="Lubonja R."/>
            <person name="Lui A."/>
            <person name="MacDonald P."/>
            <person name="Magnisalis V."/>
            <person name="Maru K."/>
            <person name="Matthews C."/>
            <person name="McCusker W."/>
            <person name="McDonough S."/>
            <person name="Mehta T."/>
            <person name="Meldrim J."/>
            <person name="Meneus L."/>
            <person name="Mihai O."/>
            <person name="Mihalev A."/>
            <person name="Mihova T."/>
            <person name="Mittelman R."/>
            <person name="Mlenga V."/>
            <person name="Montmayeur A."/>
            <person name="Mulrain L."/>
            <person name="Navidi A."/>
            <person name="Naylor J."/>
            <person name="Negash T."/>
            <person name="Nguyen T."/>
            <person name="Nguyen N."/>
            <person name="Nicol R."/>
            <person name="Norbu C."/>
            <person name="Norbu N."/>
            <person name="Novod N."/>
            <person name="O'Neill B."/>
            <person name="Osman S."/>
            <person name="Markiewicz E."/>
            <person name="Oyono O.L."/>
            <person name="Patti C."/>
            <person name="Phunkhang P."/>
            <person name="Pierre F."/>
            <person name="Priest M."/>
            <person name="Raghuraman S."/>
            <person name="Rege F."/>
            <person name="Reyes R."/>
            <person name="Rise C."/>
            <person name="Rogov P."/>
            <person name="Ross K."/>
            <person name="Ryan E."/>
            <person name="Settipalli S."/>
            <person name="Shea T."/>
            <person name="Sherpa N."/>
            <person name="Shi L."/>
            <person name="Shih D."/>
            <person name="Sparrow T."/>
            <person name="Spaulding J."/>
            <person name="Stalker J."/>
            <person name="Stange-Thomann N."/>
            <person name="Stavropoulos S."/>
            <person name="Stone C."/>
            <person name="Strader C."/>
            <person name="Tesfaye S."/>
            <person name="Thomson T."/>
            <person name="Thoulutsang Y."/>
            <person name="Thoulutsang D."/>
            <person name="Topham K."/>
            <person name="Topping I."/>
            <person name="Tsamla T."/>
            <person name="Vassiliev H."/>
            <person name="Vo A."/>
            <person name="Wangchuk T."/>
            <person name="Wangdi T."/>
            <person name="Weiand M."/>
            <person name="Wilkinson J."/>
            <person name="Wilson A."/>
            <person name="Yadav S."/>
            <person name="Young G."/>
            <person name="Yu Q."/>
            <person name="Zembek L."/>
            <person name="Zhong D."/>
            <person name="Zimmer A."/>
            <person name="Zwirko Z."/>
            <person name="Jaffe D.B."/>
            <person name="Alvarez P."/>
            <person name="Brockman W."/>
            <person name="Butler J."/>
            <person name="Chin C."/>
            <person name="Gnerre S."/>
            <person name="Grabherr M."/>
            <person name="Kleber M."/>
            <person name="Mauceli E."/>
            <person name="MacCallum I."/>
        </authorList>
    </citation>
    <scope>NUCLEOTIDE SEQUENCE [LARGE SCALE GENOMIC DNA]</scope>
    <source>
        <strain evidence="2">white501</strain>
    </source>
</reference>
<feature type="non-terminal residue" evidence="1">
    <location>
        <position position="1"/>
    </location>
</feature>
<evidence type="ECO:0000313" key="1">
    <source>
        <dbReference type="EMBL" id="EDX05086.1"/>
    </source>
</evidence>
<keyword evidence="2" id="KW-1185">Reference proteome</keyword>
<dbReference type="AlphaFoldDB" id="B4Q5Y3"/>
<organism evidence="1 2">
    <name type="scientific">Drosophila simulans</name>
    <name type="common">Fruit fly</name>
    <dbReference type="NCBI Taxonomy" id="7240"/>
    <lineage>
        <taxon>Eukaryota</taxon>
        <taxon>Metazoa</taxon>
        <taxon>Ecdysozoa</taxon>
        <taxon>Arthropoda</taxon>
        <taxon>Hexapoda</taxon>
        <taxon>Insecta</taxon>
        <taxon>Pterygota</taxon>
        <taxon>Neoptera</taxon>
        <taxon>Endopterygota</taxon>
        <taxon>Diptera</taxon>
        <taxon>Brachycera</taxon>
        <taxon>Muscomorpha</taxon>
        <taxon>Ephydroidea</taxon>
        <taxon>Drosophilidae</taxon>
        <taxon>Drosophila</taxon>
        <taxon>Sophophora</taxon>
    </lineage>
</organism>
<gene>
    <name evidence="1" type="primary">Dsim\GD23984</name>
    <name evidence="1" type="ORF">Dsim_GD23984</name>
</gene>
<sequence>PSSADALGVTWQSPQVQGRSILPFRAEDDSALNVLRWEIVVCRWNGNCSIIIMDLMEDPVLANKQIAFKNYNYLLDLQGI</sequence>
<proteinExistence type="predicted"/>
<protein>
    <submittedName>
        <fullName evidence="1">GD23984</fullName>
    </submittedName>
</protein>
<dbReference type="Proteomes" id="UP000000304">
    <property type="component" value="Chromosome 2L"/>
</dbReference>
<name>B4Q5Y3_DROSI</name>
<evidence type="ECO:0000313" key="2">
    <source>
        <dbReference type="Proteomes" id="UP000000304"/>
    </source>
</evidence>
<dbReference type="HOGENOM" id="CLU_2596907_0_0_1"/>
<dbReference type="EMBL" id="CM000361">
    <property type="protein sequence ID" value="EDX05086.1"/>
    <property type="molecule type" value="Genomic_DNA"/>
</dbReference>
<accession>B4Q5Y3</accession>